<dbReference type="Gene3D" id="3.30.70.330">
    <property type="match status" value="1"/>
</dbReference>
<dbReference type="EMBL" id="GECZ01004571">
    <property type="protein sequence ID" value="JAS65198.1"/>
    <property type="molecule type" value="Transcribed_RNA"/>
</dbReference>
<dbReference type="GO" id="GO:0005524">
    <property type="term" value="F:ATP binding"/>
    <property type="evidence" value="ECO:0007669"/>
    <property type="project" value="UniProtKB-KW"/>
</dbReference>
<evidence type="ECO:0000256" key="5">
    <source>
        <dbReference type="ARBA" id="ARBA00022679"/>
    </source>
</evidence>
<keyword evidence="9" id="KW-0067">ATP-binding</keyword>
<evidence type="ECO:0000256" key="10">
    <source>
        <dbReference type="ARBA" id="ARBA00022842"/>
    </source>
</evidence>
<keyword evidence="10" id="KW-0460">Magnesium</keyword>
<keyword evidence="5" id="KW-0808">Transferase</keyword>
<evidence type="ECO:0000256" key="12">
    <source>
        <dbReference type="ARBA" id="ARBA00030790"/>
    </source>
</evidence>
<dbReference type="SUPFAM" id="SSF81301">
    <property type="entry name" value="Nucleotidyltransferase"/>
    <property type="match status" value="1"/>
</dbReference>
<evidence type="ECO:0000256" key="1">
    <source>
        <dbReference type="ARBA" id="ARBA00001936"/>
    </source>
</evidence>
<dbReference type="Gene3D" id="3.30.460.10">
    <property type="entry name" value="Beta Polymerase, domain 2"/>
    <property type="match status" value="1"/>
</dbReference>
<dbReference type="SMART" id="SM00360">
    <property type="entry name" value="RRM"/>
    <property type="match status" value="1"/>
</dbReference>
<evidence type="ECO:0000256" key="2">
    <source>
        <dbReference type="ARBA" id="ARBA00001946"/>
    </source>
</evidence>
<dbReference type="SMART" id="SM00355">
    <property type="entry name" value="ZnF_C2H2"/>
    <property type="match status" value="4"/>
</dbReference>
<proteinExistence type="predicted"/>
<dbReference type="GO" id="GO:0046872">
    <property type="term" value="F:metal ion binding"/>
    <property type="evidence" value="ECO:0007669"/>
    <property type="project" value="UniProtKB-KW"/>
</dbReference>
<evidence type="ECO:0000256" key="15">
    <source>
        <dbReference type="PROSITE-ProRule" id="PRU00176"/>
    </source>
</evidence>
<name>A0A1B6GS04_9HEMI</name>
<evidence type="ECO:0000313" key="18">
    <source>
        <dbReference type="EMBL" id="JAS65198.1"/>
    </source>
</evidence>
<feature type="compositionally biased region" description="Basic and acidic residues" evidence="16">
    <location>
        <begin position="804"/>
        <end position="813"/>
    </location>
</feature>
<evidence type="ECO:0000256" key="8">
    <source>
        <dbReference type="ARBA" id="ARBA00022741"/>
    </source>
</evidence>
<comment type="cofactor">
    <cofactor evidence="1">
        <name>Mn(2+)</name>
        <dbReference type="ChEBI" id="CHEBI:29035"/>
    </cofactor>
</comment>
<sequence>NESRKVGRPTEPLKKAQENNSRMSVDKPKEFSIAQSNSIMHFTSTDFGESFDKPSSNVNDINNKKDVASSTQMLASTLKSSCEKLSKIEIASENSVNSSDTTKEENLDITNSTPKQNEEDELHNLPSSLNQVTNYSNFPNQVARDVYNVPSFKRNDQINFTATPERRFLSLKLNADVSNFKKELKKETDQFHIKENFCSDICNSTTKNAVDSINEISKNKTNQAIEISNVPCLPSSASEISHKNKRSSNLSMSTPSFFDSRHLLPIKMSTNSENLHDTNEKKLDKETKNFNIEPALNINSNSTDSHTNIQMKINSRLDDSQGRKDIPKKNLRSNYNKDTISLKNIEKLANNVCSLSPQKGEKTVRISNKPLNEETVCSQQISLHKIKPNRYFSLQECIYEMANFDTENKELICSLQQSLLINLQTVNSFISVMKTFPGLNKELIKEVYLLKENISSFSGDKLSKNMYDYSASTLHTDATLSITTETIETGDSRRPFNINDMRLTKDIIVDDDTDSKDITVESERILSKNATSSLSFEHLSHEVNIFNSEKSQYQGNKKDQLCLPNTNDDAVKKTALPQNYEEVLNIVYESFKRGLVLNISLYICRLCDNLTNNEEDANSHLSSETHIKYQLEDAKWHICLSCCLNIFGTDVHFKEHCSTLQHNAVLSLKNPCSEHVLEHDIQKSDDKFDCASVSSSLSNMSNREEHKRLKPHEILLAMAKDNVNQNNGCIVGLYCQICNRYTVYRGPPTEDHFKTDLHISKLKGRKNCTVRFCNTCNVNLFGDRRIWEEHIKMPVHLELSSLEEKRDNAHQGSDESEVDDTNVSTELSNEEGPHFDLMKAVIKKHIADESTKTVFGFYCHTCEAYSLDEQNWKCHINSASHFNRINSSECLGKQLFHECKMCNIIFIGDECAFSLHKKTIVHQAIDRRRRSGNPSVQTKRENFHSVSEDESSLEETDDSEDENATVDGSDSQSAISLNKKDEKPQVNRKGIHVTGLPKGTEQKDVFEAFKRFGFITKCVLDRDLSGSKILFKNCESAQKALQLKKIWINKLGTKVFINPLSVDEGAKRRQKKEPVNLKTQVREILRSPHSLEALVRTMQTEMAYHKNKRDSVNILIERDIISVIPNCKVHFFGSQVTGLATQESDLDVYIDFDNRSFFTDLHHDEQLKRLHFLLEQFTHPKSHFRVKEPIFDARVPIIRVIHTRTDTPCDISCRSGLSVENSQLIRMFLNADKRVRWLVMVVKWWMRHNDLLDRSIFTSYACVWLVIFFLMRKQFLCSITDLQRGCPKYSIAQWDCRFSREVHDYLKSENKESELELLTLFFHFYGNFSFKSFVLCPLTSDVIPRNQFENLQLPAAYKPYMDKVNTRKNAERLRTSTPICLQDPFDLSHNITKGVNKKDLQKFKKLCRESIRVCKDMRD</sequence>
<feature type="non-terminal residue" evidence="18">
    <location>
        <position position="1"/>
    </location>
</feature>
<protein>
    <recommendedName>
        <fullName evidence="4">Speckle targeted PIP5K1A-regulated poly(A) polymerase</fullName>
        <ecNumber evidence="3">2.7.7.52</ecNumber>
    </recommendedName>
    <alternativeName>
        <fullName evidence="12">RNA-binding motif protein 21</fullName>
    </alternativeName>
    <alternativeName>
        <fullName evidence="13">U6 snRNA-specific terminal uridylyltransferase 1</fullName>
    </alternativeName>
</protein>
<dbReference type="InterPro" id="IPR000504">
    <property type="entry name" value="RRM_dom"/>
</dbReference>
<evidence type="ECO:0000256" key="6">
    <source>
        <dbReference type="ARBA" id="ARBA00022695"/>
    </source>
</evidence>
<feature type="region of interest" description="Disordered" evidence="16">
    <location>
        <begin position="94"/>
        <end position="121"/>
    </location>
</feature>
<dbReference type="GO" id="GO:0050265">
    <property type="term" value="F:RNA uridylyltransferase activity"/>
    <property type="evidence" value="ECO:0007669"/>
    <property type="project" value="UniProtKB-EC"/>
</dbReference>
<dbReference type="InterPro" id="IPR012677">
    <property type="entry name" value="Nucleotide-bd_a/b_plait_sf"/>
</dbReference>
<dbReference type="Pfam" id="PF03828">
    <property type="entry name" value="PAP_assoc"/>
    <property type="match status" value="1"/>
</dbReference>
<dbReference type="InterPro" id="IPR054708">
    <property type="entry name" value="MTPAP-like_central"/>
</dbReference>
<dbReference type="InterPro" id="IPR013087">
    <property type="entry name" value="Znf_C2H2_type"/>
</dbReference>
<reference evidence="18" key="1">
    <citation type="submission" date="2015-11" db="EMBL/GenBank/DDBJ databases">
        <title>De novo transcriptome assembly of four potential Pierce s Disease insect vectors from Arizona vineyards.</title>
        <authorList>
            <person name="Tassone E.E."/>
        </authorList>
    </citation>
    <scope>NUCLEOTIDE SEQUENCE</scope>
</reference>
<dbReference type="EC" id="2.7.7.52" evidence="3"/>
<comment type="catalytic activity">
    <reaction evidence="14">
        <text>RNA(n) + UTP = RNA(n)-3'-uridine ribonucleotide + diphosphate</text>
        <dbReference type="Rhea" id="RHEA:14785"/>
        <dbReference type="Rhea" id="RHEA-COMP:14527"/>
        <dbReference type="Rhea" id="RHEA-COMP:17348"/>
        <dbReference type="ChEBI" id="CHEBI:33019"/>
        <dbReference type="ChEBI" id="CHEBI:46398"/>
        <dbReference type="ChEBI" id="CHEBI:140395"/>
        <dbReference type="ChEBI" id="CHEBI:173116"/>
        <dbReference type="EC" id="2.7.7.52"/>
    </reaction>
</comment>
<dbReference type="InterPro" id="IPR043519">
    <property type="entry name" value="NT_sf"/>
</dbReference>
<feature type="domain" description="RRM" evidence="17">
    <location>
        <begin position="989"/>
        <end position="1067"/>
    </location>
</feature>
<evidence type="ECO:0000256" key="9">
    <source>
        <dbReference type="ARBA" id="ARBA00022840"/>
    </source>
</evidence>
<evidence type="ECO:0000256" key="13">
    <source>
        <dbReference type="ARBA" id="ARBA00033036"/>
    </source>
</evidence>
<dbReference type="GO" id="GO:0003723">
    <property type="term" value="F:RNA binding"/>
    <property type="evidence" value="ECO:0007669"/>
    <property type="project" value="UniProtKB-UniRule"/>
</dbReference>
<evidence type="ECO:0000256" key="4">
    <source>
        <dbReference type="ARBA" id="ARBA00021679"/>
    </source>
</evidence>
<dbReference type="PANTHER" id="PTHR12271:SF66">
    <property type="entry name" value="TERMINAL URIDYLYLTRANSFERASE TAILOR"/>
    <property type="match status" value="1"/>
</dbReference>
<evidence type="ECO:0000256" key="11">
    <source>
        <dbReference type="ARBA" id="ARBA00022884"/>
    </source>
</evidence>
<dbReference type="CDD" id="cd00590">
    <property type="entry name" value="RRM_SF"/>
    <property type="match status" value="1"/>
</dbReference>
<dbReference type="PANTHER" id="PTHR12271">
    <property type="entry name" value="POLY A POLYMERASE CID PAP -RELATED"/>
    <property type="match status" value="1"/>
</dbReference>
<feature type="compositionally biased region" description="Basic and acidic residues" evidence="16">
    <location>
        <begin position="938"/>
        <end position="947"/>
    </location>
</feature>
<evidence type="ECO:0000256" key="7">
    <source>
        <dbReference type="ARBA" id="ARBA00022723"/>
    </source>
</evidence>
<evidence type="ECO:0000256" key="14">
    <source>
        <dbReference type="ARBA" id="ARBA00049105"/>
    </source>
</evidence>
<evidence type="ECO:0000256" key="3">
    <source>
        <dbReference type="ARBA" id="ARBA00012472"/>
    </source>
</evidence>
<dbReference type="InterPro" id="IPR002058">
    <property type="entry name" value="PAP_assoc"/>
</dbReference>
<feature type="compositionally biased region" description="Acidic residues" evidence="16">
    <location>
        <begin position="948"/>
        <end position="964"/>
    </location>
</feature>
<comment type="cofactor">
    <cofactor evidence="2">
        <name>Mg(2+)</name>
        <dbReference type="ChEBI" id="CHEBI:18420"/>
    </cofactor>
</comment>
<feature type="region of interest" description="Disordered" evidence="16">
    <location>
        <begin position="804"/>
        <end position="829"/>
    </location>
</feature>
<keyword evidence="7" id="KW-0479">Metal-binding</keyword>
<dbReference type="InterPro" id="IPR035979">
    <property type="entry name" value="RBD_domain_sf"/>
</dbReference>
<dbReference type="SUPFAM" id="SSF54928">
    <property type="entry name" value="RNA-binding domain, RBD"/>
    <property type="match status" value="1"/>
</dbReference>
<keyword evidence="6" id="KW-0548">Nucleotidyltransferase</keyword>
<keyword evidence="8" id="KW-0547">Nucleotide-binding</keyword>
<dbReference type="PROSITE" id="PS50102">
    <property type="entry name" value="RRM"/>
    <property type="match status" value="1"/>
</dbReference>
<feature type="compositionally biased region" description="Polar residues" evidence="16">
    <location>
        <begin position="966"/>
        <end position="976"/>
    </location>
</feature>
<keyword evidence="11 15" id="KW-0694">RNA-binding</keyword>
<accession>A0A1B6GS04</accession>
<evidence type="ECO:0000256" key="16">
    <source>
        <dbReference type="SAM" id="MobiDB-lite"/>
    </source>
</evidence>
<feature type="region of interest" description="Disordered" evidence="16">
    <location>
        <begin position="1"/>
        <end position="29"/>
    </location>
</feature>
<dbReference type="GO" id="GO:0031123">
    <property type="term" value="P:RNA 3'-end processing"/>
    <property type="evidence" value="ECO:0007669"/>
    <property type="project" value="TreeGrafter"/>
</dbReference>
<gene>
    <name evidence="18" type="ORF">g.17575</name>
</gene>
<evidence type="ECO:0000259" key="17">
    <source>
        <dbReference type="PROSITE" id="PS50102"/>
    </source>
</evidence>
<dbReference type="Gene3D" id="1.10.1410.10">
    <property type="match status" value="1"/>
</dbReference>
<feature type="region of interest" description="Disordered" evidence="16">
    <location>
        <begin position="926"/>
        <end position="995"/>
    </location>
</feature>
<dbReference type="Pfam" id="PF22600">
    <property type="entry name" value="MTPAP-like_central"/>
    <property type="match status" value="1"/>
</dbReference>
<dbReference type="GO" id="GO:1990817">
    <property type="term" value="F:poly(A) RNA polymerase activity"/>
    <property type="evidence" value="ECO:0007669"/>
    <property type="project" value="UniProtKB-ARBA"/>
</dbReference>
<dbReference type="SUPFAM" id="SSF81631">
    <property type="entry name" value="PAP/OAS1 substrate-binding domain"/>
    <property type="match status" value="1"/>
</dbReference>
<organism evidence="18">
    <name type="scientific">Cuerna arida</name>
    <dbReference type="NCBI Taxonomy" id="1464854"/>
    <lineage>
        <taxon>Eukaryota</taxon>
        <taxon>Metazoa</taxon>
        <taxon>Ecdysozoa</taxon>
        <taxon>Arthropoda</taxon>
        <taxon>Hexapoda</taxon>
        <taxon>Insecta</taxon>
        <taxon>Pterygota</taxon>
        <taxon>Neoptera</taxon>
        <taxon>Paraneoptera</taxon>
        <taxon>Hemiptera</taxon>
        <taxon>Auchenorrhyncha</taxon>
        <taxon>Membracoidea</taxon>
        <taxon>Cicadellidae</taxon>
        <taxon>Cicadellinae</taxon>
        <taxon>Proconiini</taxon>
        <taxon>Cuerna</taxon>
    </lineage>
</organism>
<dbReference type="CDD" id="cd05402">
    <property type="entry name" value="NT_PAP_TUTase"/>
    <property type="match status" value="1"/>
</dbReference>